<evidence type="ECO:0008006" key="3">
    <source>
        <dbReference type="Google" id="ProtNLM"/>
    </source>
</evidence>
<evidence type="ECO:0000313" key="2">
    <source>
        <dbReference type="Proteomes" id="UP000774326"/>
    </source>
</evidence>
<dbReference type="EMBL" id="JAEUBG010002190">
    <property type="protein sequence ID" value="KAH3685039.1"/>
    <property type="molecule type" value="Genomic_DNA"/>
</dbReference>
<gene>
    <name evidence="1" type="ORF">WICPIJ_003976</name>
</gene>
<name>A0A9P8TNC5_WICPI</name>
<sequence length="185" mass="21471">MFNQLPIELLAEILGYLILLDPHDTYTIAKELCQISGFKEAICLKLKVLTLAIVVESSKQTYETYFLPKIAPKFRFLDREHTKLETIYIPDSDATRVNNDLRTMKESPSCSLQTNNLKPPILAAIHKLFTDNQGEPYIKPERHDFLLLLELHDYETDYKDSVILSRLPQFVLRRSCMRDVDPWVG</sequence>
<proteinExistence type="predicted"/>
<comment type="caution">
    <text evidence="1">The sequence shown here is derived from an EMBL/GenBank/DDBJ whole genome shotgun (WGS) entry which is preliminary data.</text>
</comment>
<accession>A0A9P8TNC5</accession>
<keyword evidence="2" id="KW-1185">Reference proteome</keyword>
<reference evidence="1" key="1">
    <citation type="journal article" date="2021" name="Open Biol.">
        <title>Shared evolutionary footprints suggest mitochondrial oxidative damage underlies multiple complex I losses in fungi.</title>
        <authorList>
            <person name="Schikora-Tamarit M.A."/>
            <person name="Marcet-Houben M."/>
            <person name="Nosek J."/>
            <person name="Gabaldon T."/>
        </authorList>
    </citation>
    <scope>NUCLEOTIDE SEQUENCE</scope>
    <source>
        <strain evidence="1">CBS2887</strain>
    </source>
</reference>
<organism evidence="1 2">
    <name type="scientific">Wickerhamomyces pijperi</name>
    <name type="common">Yeast</name>
    <name type="synonym">Pichia pijperi</name>
    <dbReference type="NCBI Taxonomy" id="599730"/>
    <lineage>
        <taxon>Eukaryota</taxon>
        <taxon>Fungi</taxon>
        <taxon>Dikarya</taxon>
        <taxon>Ascomycota</taxon>
        <taxon>Saccharomycotina</taxon>
        <taxon>Saccharomycetes</taxon>
        <taxon>Phaffomycetales</taxon>
        <taxon>Wickerhamomycetaceae</taxon>
        <taxon>Wickerhamomyces</taxon>
    </lineage>
</organism>
<protein>
    <recommendedName>
        <fullName evidence="3">F-box domain-containing protein</fullName>
    </recommendedName>
</protein>
<evidence type="ECO:0000313" key="1">
    <source>
        <dbReference type="EMBL" id="KAH3685039.1"/>
    </source>
</evidence>
<dbReference type="AlphaFoldDB" id="A0A9P8TNC5"/>
<reference evidence="1" key="2">
    <citation type="submission" date="2021-01" db="EMBL/GenBank/DDBJ databases">
        <authorList>
            <person name="Schikora-Tamarit M.A."/>
        </authorList>
    </citation>
    <scope>NUCLEOTIDE SEQUENCE</scope>
    <source>
        <strain evidence="1">CBS2887</strain>
    </source>
</reference>
<dbReference type="Proteomes" id="UP000774326">
    <property type="component" value="Unassembled WGS sequence"/>
</dbReference>